<reference evidence="2 3" key="1">
    <citation type="submission" date="2020-05" db="EMBL/GenBank/DDBJ databases">
        <title>Whole genome sequencing and identification of novel metabolites from Paenibacillus alvei strain JR949.</title>
        <authorList>
            <person name="Rajendhran J."/>
            <person name="Sree Pranav P."/>
            <person name="Mahalakshmi B."/>
            <person name="Karthikeyan R."/>
        </authorList>
    </citation>
    <scope>NUCLEOTIDE SEQUENCE [LARGE SCALE GENOMIC DNA]</scope>
    <source>
        <strain evidence="2 3">JR949</strain>
    </source>
</reference>
<name>A0AAP6ZXX2_PAEAL</name>
<organism evidence="2 3">
    <name type="scientific">Paenibacillus alvei</name>
    <name type="common">Bacillus alvei</name>
    <dbReference type="NCBI Taxonomy" id="44250"/>
    <lineage>
        <taxon>Bacteria</taxon>
        <taxon>Bacillati</taxon>
        <taxon>Bacillota</taxon>
        <taxon>Bacilli</taxon>
        <taxon>Bacillales</taxon>
        <taxon>Paenibacillaceae</taxon>
        <taxon>Paenibacillus</taxon>
    </lineage>
</organism>
<evidence type="ECO:0000313" key="3">
    <source>
        <dbReference type="Proteomes" id="UP000552038"/>
    </source>
</evidence>
<sequence>MGFLKKIFGGKNDGEKANDGTTIYTYDESANDGGYEPPAPMEYVEDIVAHFENVFPGRNSSVFHEIISDIVHIDVNVMEPTEEEPFWVLYTTGMSDLPMTIPDEIRAEMDGNYDRAEVMMFLPASWELSEEAFKDDNNYWPIRLMKQMARFPHQYNTWLGYGHTIPNYQDYEPYADGTGLNGVVFYQLKEEISVIPTKDGNKVHTYFLIPLYKEEMDYKLEHGMDALIDKLSELEDGVLELDPKRRNTCKS</sequence>
<evidence type="ECO:0000313" key="2">
    <source>
        <dbReference type="EMBL" id="NOJ72049.1"/>
    </source>
</evidence>
<evidence type="ECO:0000259" key="1">
    <source>
        <dbReference type="Pfam" id="PF05076"/>
    </source>
</evidence>
<dbReference type="EMBL" id="JABFOR010000020">
    <property type="protein sequence ID" value="NOJ72049.1"/>
    <property type="molecule type" value="Genomic_DNA"/>
</dbReference>
<dbReference type="AlphaFoldDB" id="A0AAP6ZXX2"/>
<proteinExistence type="predicted"/>
<accession>A0AAP6ZXX2</accession>
<dbReference type="RefSeq" id="WP_171417534.1">
    <property type="nucleotide sequence ID" value="NZ_JABFOR010000020.1"/>
</dbReference>
<comment type="caution">
    <text evidence="2">The sequence shown here is derived from an EMBL/GenBank/DDBJ whole genome shotgun (WGS) entry which is preliminary data.</text>
</comment>
<dbReference type="Proteomes" id="UP000552038">
    <property type="component" value="Unassembled WGS sequence"/>
</dbReference>
<feature type="domain" description="Suppressor of fused-like" evidence="1">
    <location>
        <begin position="71"/>
        <end position="246"/>
    </location>
</feature>
<protein>
    <submittedName>
        <fullName evidence="2">Suppressor of fused domain protein</fullName>
    </submittedName>
</protein>
<dbReference type="Pfam" id="PF05076">
    <property type="entry name" value="SUFU"/>
    <property type="match status" value="1"/>
</dbReference>
<dbReference type="InterPro" id="IPR020941">
    <property type="entry name" value="SUFU-like_domain"/>
</dbReference>
<gene>
    <name evidence="2" type="ORF">HMI46_15975</name>
</gene>